<dbReference type="AlphaFoldDB" id="A0A7X4GZA2"/>
<name>A0A7X4GZA2_9BURK</name>
<sequence>MITLLVPLAAFATTDHDSPNPSFGTQLSGCSAFFNLLSQSKSEFSEGMKGFAFAATNYSIVAFADASKAEVAAGKSMLSLADEFPNLMHDKAAFEKKFLTCVATLKTAELELRPRMDSTTKELVPEIFGEK</sequence>
<reference evidence="1 2" key="1">
    <citation type="submission" date="2019-12" db="EMBL/GenBank/DDBJ databases">
        <title>Novel species isolated from a subtropical stream in China.</title>
        <authorList>
            <person name="Lu H."/>
        </authorList>
    </citation>
    <scope>NUCLEOTIDE SEQUENCE [LARGE SCALE GENOMIC DNA]</scope>
    <source>
        <strain evidence="1 2">FT134W</strain>
    </source>
</reference>
<gene>
    <name evidence="1" type="ORF">GTP56_03830</name>
</gene>
<evidence type="ECO:0000313" key="2">
    <source>
        <dbReference type="Proteomes" id="UP000469734"/>
    </source>
</evidence>
<accession>A0A7X4GZA2</accession>
<comment type="caution">
    <text evidence="1">The sequence shown here is derived from an EMBL/GenBank/DDBJ whole genome shotgun (WGS) entry which is preliminary data.</text>
</comment>
<organism evidence="1 2">
    <name type="scientific">Duganella margarita</name>
    <dbReference type="NCBI Taxonomy" id="2692170"/>
    <lineage>
        <taxon>Bacteria</taxon>
        <taxon>Pseudomonadati</taxon>
        <taxon>Pseudomonadota</taxon>
        <taxon>Betaproteobacteria</taxon>
        <taxon>Burkholderiales</taxon>
        <taxon>Oxalobacteraceae</taxon>
        <taxon>Telluria group</taxon>
        <taxon>Duganella</taxon>
    </lineage>
</organism>
<protein>
    <submittedName>
        <fullName evidence="1">Uncharacterized protein</fullName>
    </submittedName>
</protein>
<dbReference type="RefSeq" id="WP_161049062.1">
    <property type="nucleotide sequence ID" value="NZ_WWCR01000002.1"/>
</dbReference>
<dbReference type="Proteomes" id="UP000469734">
    <property type="component" value="Unassembled WGS sequence"/>
</dbReference>
<proteinExistence type="predicted"/>
<evidence type="ECO:0000313" key="1">
    <source>
        <dbReference type="EMBL" id="MYM71324.1"/>
    </source>
</evidence>
<dbReference type="EMBL" id="WWCR01000002">
    <property type="protein sequence ID" value="MYM71324.1"/>
    <property type="molecule type" value="Genomic_DNA"/>
</dbReference>